<reference evidence="2" key="2">
    <citation type="journal article" date="2020" name="Nat. Commun.">
        <title>Large-scale genome sequencing of mycorrhizal fungi provides insights into the early evolution of symbiotic traits.</title>
        <authorList>
            <person name="Miyauchi S."/>
            <person name="Kiss E."/>
            <person name="Kuo A."/>
            <person name="Drula E."/>
            <person name="Kohler A."/>
            <person name="Sanchez-Garcia M."/>
            <person name="Morin E."/>
            <person name="Andreopoulos B."/>
            <person name="Barry K.W."/>
            <person name="Bonito G."/>
            <person name="Buee M."/>
            <person name="Carver A."/>
            <person name="Chen C."/>
            <person name="Cichocki N."/>
            <person name="Clum A."/>
            <person name="Culley D."/>
            <person name="Crous P.W."/>
            <person name="Fauchery L."/>
            <person name="Girlanda M."/>
            <person name="Hayes R.D."/>
            <person name="Keri Z."/>
            <person name="LaButti K."/>
            <person name="Lipzen A."/>
            <person name="Lombard V."/>
            <person name="Magnuson J."/>
            <person name="Maillard F."/>
            <person name="Murat C."/>
            <person name="Nolan M."/>
            <person name="Ohm R.A."/>
            <person name="Pangilinan J."/>
            <person name="Pereira M.F."/>
            <person name="Perotto S."/>
            <person name="Peter M."/>
            <person name="Pfister S."/>
            <person name="Riley R."/>
            <person name="Sitrit Y."/>
            <person name="Stielow J.B."/>
            <person name="Szollosi G."/>
            <person name="Zifcakova L."/>
            <person name="Stursova M."/>
            <person name="Spatafora J.W."/>
            <person name="Tedersoo L."/>
            <person name="Vaario L.M."/>
            <person name="Yamada A."/>
            <person name="Yan M."/>
            <person name="Wang P."/>
            <person name="Xu J."/>
            <person name="Bruns T."/>
            <person name="Baldrian P."/>
            <person name="Vilgalys R."/>
            <person name="Dunand C."/>
            <person name="Henrissat B."/>
            <person name="Grigoriev I.V."/>
            <person name="Hibbett D."/>
            <person name="Nagy L.G."/>
            <person name="Martin F.M."/>
        </authorList>
    </citation>
    <scope>NUCLEOTIDE SEQUENCE</scope>
    <source>
        <strain evidence="2">BED1</strain>
    </source>
</reference>
<proteinExistence type="predicted"/>
<dbReference type="AlphaFoldDB" id="A0AAD4BMM5"/>
<gene>
    <name evidence="2" type="ORF">L210DRAFT_3551662</name>
    <name evidence="1" type="ORF">L210DRAFT_3592060</name>
</gene>
<organism evidence="2 3">
    <name type="scientific">Boletus edulis BED1</name>
    <dbReference type="NCBI Taxonomy" id="1328754"/>
    <lineage>
        <taxon>Eukaryota</taxon>
        <taxon>Fungi</taxon>
        <taxon>Dikarya</taxon>
        <taxon>Basidiomycota</taxon>
        <taxon>Agaricomycotina</taxon>
        <taxon>Agaricomycetes</taxon>
        <taxon>Agaricomycetidae</taxon>
        <taxon>Boletales</taxon>
        <taxon>Boletineae</taxon>
        <taxon>Boletaceae</taxon>
        <taxon>Boletoideae</taxon>
        <taxon>Boletus</taxon>
    </lineage>
</organism>
<evidence type="ECO:0000313" key="2">
    <source>
        <dbReference type="EMBL" id="KAF8435013.1"/>
    </source>
</evidence>
<dbReference type="EMBL" id="WHUW01000026">
    <property type="protein sequence ID" value="KAF8435013.1"/>
    <property type="molecule type" value="Genomic_DNA"/>
</dbReference>
<comment type="caution">
    <text evidence="2">The sequence shown here is derived from an EMBL/GenBank/DDBJ whole genome shotgun (WGS) entry which is preliminary data.</text>
</comment>
<name>A0AAD4BMM5_BOLED</name>
<evidence type="ECO:0000313" key="3">
    <source>
        <dbReference type="Proteomes" id="UP001194468"/>
    </source>
</evidence>
<keyword evidence="3" id="KW-1185">Reference proteome</keyword>
<accession>A0AAD4BMM5</accession>
<protein>
    <submittedName>
        <fullName evidence="2">Uncharacterized protein</fullName>
    </submittedName>
</protein>
<dbReference type="Proteomes" id="UP001194468">
    <property type="component" value="Unassembled WGS sequence"/>
</dbReference>
<sequence length="75" mass="8500">MTSSMMPVTQAEVEARWEGRGVPELDSPTDECGFDMREYVGLEDVLEVNALLQAYVEWWQALGAFIQVCAVCLQW</sequence>
<dbReference type="EMBL" id="WHUW01000495">
    <property type="protein sequence ID" value="KAF8414526.1"/>
    <property type="molecule type" value="Genomic_DNA"/>
</dbReference>
<evidence type="ECO:0000313" key="1">
    <source>
        <dbReference type="EMBL" id="KAF8414526.1"/>
    </source>
</evidence>
<reference evidence="2" key="1">
    <citation type="submission" date="2019-10" db="EMBL/GenBank/DDBJ databases">
        <authorList>
            <consortium name="DOE Joint Genome Institute"/>
            <person name="Kuo A."/>
            <person name="Miyauchi S."/>
            <person name="Kiss E."/>
            <person name="Drula E."/>
            <person name="Kohler A."/>
            <person name="Sanchez-Garcia M."/>
            <person name="Andreopoulos B."/>
            <person name="Barry K.W."/>
            <person name="Bonito G."/>
            <person name="Buee M."/>
            <person name="Carver A."/>
            <person name="Chen C."/>
            <person name="Cichocki N."/>
            <person name="Clum A."/>
            <person name="Culley D."/>
            <person name="Crous P.W."/>
            <person name="Fauchery L."/>
            <person name="Girlanda M."/>
            <person name="Hayes R."/>
            <person name="Keri Z."/>
            <person name="LaButti K."/>
            <person name="Lipzen A."/>
            <person name="Lombard V."/>
            <person name="Magnuson J."/>
            <person name="Maillard F."/>
            <person name="Morin E."/>
            <person name="Murat C."/>
            <person name="Nolan M."/>
            <person name="Ohm R."/>
            <person name="Pangilinan J."/>
            <person name="Pereira M."/>
            <person name="Perotto S."/>
            <person name="Peter M."/>
            <person name="Riley R."/>
            <person name="Sitrit Y."/>
            <person name="Stielow B."/>
            <person name="Szollosi G."/>
            <person name="Zifcakova L."/>
            <person name="Stursova M."/>
            <person name="Spatafora J.W."/>
            <person name="Tedersoo L."/>
            <person name="Vaario L.-M."/>
            <person name="Yamada A."/>
            <person name="Yan M."/>
            <person name="Wang P."/>
            <person name="Xu J."/>
            <person name="Bruns T."/>
            <person name="Baldrian P."/>
            <person name="Vilgalys R."/>
            <person name="Henrissat B."/>
            <person name="Grigoriev I.V."/>
            <person name="Hibbett D."/>
            <person name="Nagy L.G."/>
            <person name="Martin F.M."/>
        </authorList>
    </citation>
    <scope>NUCLEOTIDE SEQUENCE</scope>
    <source>
        <strain evidence="2">BED1</strain>
    </source>
</reference>